<accession>A0A8T3W4E9</accession>
<evidence type="ECO:0000313" key="7">
    <source>
        <dbReference type="EMBL" id="MBG0769495.1"/>
    </source>
</evidence>
<dbReference type="AlphaFoldDB" id="A0A8T3W4E9"/>
<dbReference type="PIRSF" id="PIRSF001338">
    <property type="entry name" value="AIR_carboxylase"/>
    <property type="match status" value="1"/>
</dbReference>
<dbReference type="GO" id="GO:0006189">
    <property type="term" value="P:'de novo' IMP biosynthetic process"/>
    <property type="evidence" value="ECO:0007669"/>
    <property type="project" value="UniProtKB-UniRule"/>
</dbReference>
<dbReference type="InterPro" id="IPR024694">
    <property type="entry name" value="PurE_prokaryotes"/>
</dbReference>
<dbReference type="GO" id="GO:0016829">
    <property type="term" value="F:lyase activity"/>
    <property type="evidence" value="ECO:0007669"/>
    <property type="project" value="UniProtKB-KW"/>
</dbReference>
<dbReference type="SUPFAM" id="SSF52255">
    <property type="entry name" value="N5-CAIR mutase (phosphoribosylaminoimidazole carboxylase, PurE)"/>
    <property type="match status" value="1"/>
</dbReference>
<evidence type="ECO:0000256" key="5">
    <source>
        <dbReference type="PIRSR" id="PIRSR001338-1"/>
    </source>
</evidence>
<dbReference type="InterPro" id="IPR000031">
    <property type="entry name" value="PurE_dom"/>
</dbReference>
<evidence type="ECO:0000256" key="1">
    <source>
        <dbReference type="ARBA" id="ARBA00022755"/>
    </source>
</evidence>
<proteinExistence type="inferred from homology"/>
<organism evidence="7 8">
    <name type="scientific">Methanococcus maripaludis</name>
    <name type="common">Methanococcus deltae</name>
    <dbReference type="NCBI Taxonomy" id="39152"/>
    <lineage>
        <taxon>Archaea</taxon>
        <taxon>Methanobacteriati</taxon>
        <taxon>Methanobacteriota</taxon>
        <taxon>Methanomada group</taxon>
        <taxon>Methanococci</taxon>
        <taxon>Methanococcales</taxon>
        <taxon>Methanococcaceae</taxon>
        <taxon>Methanococcus</taxon>
    </lineage>
</organism>
<dbReference type="EC" id="5.4.99.18" evidence="3 4"/>
<dbReference type="InterPro" id="IPR033747">
    <property type="entry name" value="PurE_ClassI"/>
</dbReference>
<evidence type="ECO:0000256" key="4">
    <source>
        <dbReference type="PIRNR" id="PIRNR001338"/>
    </source>
</evidence>
<comment type="function">
    <text evidence="3 4">Catalyzes the conversion of N5-carboxyaminoimidazole ribonucleotide (N5-CAIR) to 4-carboxy-5-aminoimidazole ribonucleotide (CAIR).</text>
</comment>
<comment type="caution">
    <text evidence="7">The sequence shown here is derived from an EMBL/GenBank/DDBJ whole genome shotgun (WGS) entry which is preliminary data.</text>
</comment>
<dbReference type="EMBL" id="JACCQJ010000002">
    <property type="protein sequence ID" value="MBG0769495.1"/>
    <property type="molecule type" value="Genomic_DNA"/>
</dbReference>
<name>A0A8T3W4E9_METMI</name>
<dbReference type="HAMAP" id="MF_01929">
    <property type="entry name" value="PurE_classI"/>
    <property type="match status" value="1"/>
</dbReference>
<comment type="pathway">
    <text evidence="3 4">Purine metabolism; IMP biosynthesis via de novo pathway; 5-amino-1-(5-phospho-D-ribosyl)imidazole-4-carboxylate from 5-amino-1-(5-phospho-D-ribosyl)imidazole (N5-CAIR route): step 2/2.</text>
</comment>
<reference evidence="7" key="1">
    <citation type="submission" date="2020-07" db="EMBL/GenBank/DDBJ databases">
        <title>Severe corrosion of carbon steel in oil field produced water can be linked to methanogenic archaea containing a special type of NiFe hydrogenase.</title>
        <authorList>
            <person name="Lahme S."/>
            <person name="Mand J."/>
            <person name="Longwell J."/>
            <person name="Smith R."/>
            <person name="Enning D."/>
        </authorList>
    </citation>
    <scope>NUCLEOTIDE SEQUENCE</scope>
    <source>
        <strain evidence="7">MIC098Bin5</strain>
    </source>
</reference>
<feature type="binding site" evidence="3 5">
    <location>
        <position position="8"/>
    </location>
    <ligand>
        <name>substrate</name>
    </ligand>
</feature>
<sequence>MITIIMGSKSDVKIAEKAVSILKEFEIEYEVRVASAHRTPELVEEIVKNSKSKVFIAIAGLAAHLPGVVAAMTTKPVIAVPVESKLDGLDALLSAVQMPPGIPAACVGIDRGENAAILAAEMLSISDERIEKKLAEFRENQKEKIFSDDAEVSSLFKN</sequence>
<evidence type="ECO:0000256" key="3">
    <source>
        <dbReference type="HAMAP-Rule" id="MF_01929"/>
    </source>
</evidence>
<evidence type="ECO:0000259" key="6">
    <source>
        <dbReference type="SMART" id="SM01001"/>
    </source>
</evidence>
<keyword evidence="1 3" id="KW-0658">Purine biosynthesis</keyword>
<dbReference type="PANTHER" id="PTHR23046:SF2">
    <property type="entry name" value="PHOSPHORIBOSYLAMINOIMIDAZOLE CARBOXYLASE"/>
    <property type="match status" value="1"/>
</dbReference>
<protein>
    <recommendedName>
        <fullName evidence="3 4">N5-carboxyaminoimidazole ribonucleotide mutase</fullName>
        <shortName evidence="3 4">N5-CAIR mutase</shortName>
        <ecNumber evidence="3 4">5.4.99.18</ecNumber>
    </recommendedName>
    <alternativeName>
        <fullName evidence="3">5-(carboxyamino)imidazole ribonucleotide mutase</fullName>
    </alternativeName>
</protein>
<dbReference type="SMART" id="SM01001">
    <property type="entry name" value="AIRC"/>
    <property type="match status" value="1"/>
</dbReference>
<comment type="catalytic activity">
    <reaction evidence="3 4">
        <text>5-carboxyamino-1-(5-phospho-D-ribosyl)imidazole + H(+) = 5-amino-1-(5-phospho-D-ribosyl)imidazole-4-carboxylate</text>
        <dbReference type="Rhea" id="RHEA:13193"/>
        <dbReference type="ChEBI" id="CHEBI:15378"/>
        <dbReference type="ChEBI" id="CHEBI:58730"/>
        <dbReference type="ChEBI" id="CHEBI:77657"/>
        <dbReference type="EC" id="5.4.99.18"/>
    </reaction>
</comment>
<feature type="binding site" evidence="3 5">
    <location>
        <position position="11"/>
    </location>
    <ligand>
        <name>substrate</name>
    </ligand>
</feature>
<dbReference type="Gene3D" id="3.40.50.1970">
    <property type="match status" value="1"/>
</dbReference>
<dbReference type="GO" id="GO:0034023">
    <property type="term" value="F:5-(carboxyamino)imidazole ribonucleotide mutase activity"/>
    <property type="evidence" value="ECO:0007669"/>
    <property type="project" value="UniProtKB-UniRule"/>
</dbReference>
<feature type="domain" description="PurE" evidence="6">
    <location>
        <begin position="1"/>
        <end position="145"/>
    </location>
</feature>
<feature type="binding site" evidence="3 5">
    <location>
        <position position="38"/>
    </location>
    <ligand>
        <name>substrate</name>
    </ligand>
</feature>
<comment type="similarity">
    <text evidence="3">Belongs to the AIR carboxylase family. Class I subfamily.</text>
</comment>
<evidence type="ECO:0000313" key="8">
    <source>
        <dbReference type="Proteomes" id="UP000714405"/>
    </source>
</evidence>
<dbReference type="NCBIfam" id="TIGR01162">
    <property type="entry name" value="purE"/>
    <property type="match status" value="1"/>
</dbReference>
<dbReference type="PANTHER" id="PTHR23046">
    <property type="entry name" value="PHOSPHORIBOSYLAMINOIMIDAZOLE CARBOXYLASE CATALYTIC SUBUNIT"/>
    <property type="match status" value="1"/>
</dbReference>
<dbReference type="RefSeq" id="WP_278492152.1">
    <property type="nucleotide sequence ID" value="NZ_JACCQJ010000002.1"/>
</dbReference>
<keyword evidence="2 3" id="KW-0413">Isomerase</keyword>
<evidence type="ECO:0000256" key="2">
    <source>
        <dbReference type="ARBA" id="ARBA00023235"/>
    </source>
</evidence>
<gene>
    <name evidence="3 7" type="primary">purE</name>
    <name evidence="7" type="ORF">H0S71_06320</name>
</gene>
<dbReference type="Proteomes" id="UP000714405">
    <property type="component" value="Unassembled WGS sequence"/>
</dbReference>
<keyword evidence="7" id="KW-0456">Lyase</keyword>
<dbReference type="Pfam" id="PF00731">
    <property type="entry name" value="AIRC"/>
    <property type="match status" value="1"/>
</dbReference>